<dbReference type="EMBL" id="LUUL01000062">
    <property type="protein sequence ID" value="OAI27730.1"/>
    <property type="molecule type" value="Genomic_DNA"/>
</dbReference>
<dbReference type="Proteomes" id="UP000077734">
    <property type="component" value="Unassembled WGS sequence"/>
</dbReference>
<keyword evidence="4" id="KW-1185">Reference proteome</keyword>
<dbReference type="GO" id="GO:0007165">
    <property type="term" value="P:signal transduction"/>
    <property type="evidence" value="ECO:0007669"/>
    <property type="project" value="InterPro"/>
</dbReference>
<dbReference type="PROSITE" id="PS51534">
    <property type="entry name" value="SEFIR"/>
    <property type="match status" value="1"/>
</dbReference>
<evidence type="ECO:0000259" key="1">
    <source>
        <dbReference type="PROSITE" id="PS50104"/>
    </source>
</evidence>
<evidence type="ECO:0000313" key="3">
    <source>
        <dbReference type="EMBL" id="OAI27730.1"/>
    </source>
</evidence>
<dbReference type="InterPro" id="IPR035897">
    <property type="entry name" value="Toll_tir_struct_dom_sf"/>
</dbReference>
<proteinExistence type="predicted"/>
<accession>A0AA91I5Y9</accession>
<reference evidence="3 4" key="1">
    <citation type="submission" date="2016-03" db="EMBL/GenBank/DDBJ databases">
        <authorList>
            <person name="Heylen K."/>
            <person name="De Vos P."/>
            <person name="Vekeman B."/>
        </authorList>
    </citation>
    <scope>NUCLEOTIDE SEQUENCE [LARGE SCALE GENOMIC DNA]</scope>
    <source>
        <strain evidence="3 4">R-49807</strain>
    </source>
</reference>
<dbReference type="PROSITE" id="PS50104">
    <property type="entry name" value="TIR"/>
    <property type="match status" value="1"/>
</dbReference>
<feature type="domain" description="TIR" evidence="1">
    <location>
        <begin position="4"/>
        <end position="146"/>
    </location>
</feature>
<sequence length="498" mass="56125">MDDQAPKVFISYSHDSPDHKRWVADLASKLMENGINTILDQWELRPGDDVPKFMERNVRRCDRVLMICTESYVHKADEGKGGVGYEAMVVTGELVADLGTAKFVPLIRQDASPRVLPVSMSTRLYIDFSDDVSFEDSFDQLIRDLHSNPISKKPPLGPNPFASEKVAAKLEAITEKVLPSAEGDLPSIESIYARALLIAQQGDLVNWRKLIQATRPLVSEALVAWRSNVEPAFPSQWDDSLPLAKEGVKTYAPLIAIALAGVESGQPKFTNQRAILDDILYPNNWTRGGVTVMVDFPTTLAFVYQGLHGATCMVSSQPNVAINLISSNIEFPGLHERIPMWSNHGVMGWPQGFKGEATTGWKALTALSEEWSWLHEIFGEKDEYRAALSAYYMMMNLFEYVNMLTTRDHDKISEQNVRLEIPLCYESEAEHVKRRAYSILMSDPDALRRIWTTRGIDDATVQKHWSSWLKICSAFISGVYPYAHRFQITHRDLIADLC</sequence>
<dbReference type="InterPro" id="IPR013568">
    <property type="entry name" value="SEFIR_dom"/>
</dbReference>
<name>A0AA91I5Y9_9GAMM</name>
<dbReference type="SUPFAM" id="SSF52200">
    <property type="entry name" value="Toll/Interleukin receptor TIR domain"/>
    <property type="match status" value="1"/>
</dbReference>
<protein>
    <recommendedName>
        <fullName evidence="5">SEFIR domain-containing protein</fullName>
    </recommendedName>
</protein>
<gene>
    <name evidence="3" type="ORF">A1356_08495</name>
</gene>
<feature type="domain" description="SEFIR" evidence="2">
    <location>
        <begin position="5"/>
        <end position="137"/>
    </location>
</feature>
<dbReference type="InterPro" id="IPR000157">
    <property type="entry name" value="TIR_dom"/>
</dbReference>
<dbReference type="Gene3D" id="3.40.50.10140">
    <property type="entry name" value="Toll/interleukin-1 receptor homology (TIR) domain"/>
    <property type="match status" value="1"/>
</dbReference>
<dbReference type="RefSeq" id="WP_064026071.1">
    <property type="nucleotide sequence ID" value="NZ_LUUL01000062.1"/>
</dbReference>
<dbReference type="AlphaFoldDB" id="A0AA91I5Y9"/>
<comment type="caution">
    <text evidence="3">The sequence shown here is derived from an EMBL/GenBank/DDBJ whole genome shotgun (WGS) entry which is preliminary data.</text>
</comment>
<evidence type="ECO:0008006" key="5">
    <source>
        <dbReference type="Google" id="ProtNLM"/>
    </source>
</evidence>
<dbReference type="Pfam" id="PF13676">
    <property type="entry name" value="TIR_2"/>
    <property type="match status" value="1"/>
</dbReference>
<evidence type="ECO:0000259" key="2">
    <source>
        <dbReference type="PROSITE" id="PS51534"/>
    </source>
</evidence>
<evidence type="ECO:0000313" key="4">
    <source>
        <dbReference type="Proteomes" id="UP000077734"/>
    </source>
</evidence>
<organism evidence="3 4">
    <name type="scientific">Methylomonas koyamae</name>
    <dbReference type="NCBI Taxonomy" id="702114"/>
    <lineage>
        <taxon>Bacteria</taxon>
        <taxon>Pseudomonadati</taxon>
        <taxon>Pseudomonadota</taxon>
        <taxon>Gammaproteobacteria</taxon>
        <taxon>Methylococcales</taxon>
        <taxon>Methylococcaceae</taxon>
        <taxon>Methylomonas</taxon>
    </lineage>
</organism>